<sequence>MEVGIEYLVQRVIITWRPHACGCTSTTDHPLVLNIQYLILATGLSISIAMPPSRKQPRPKKSSTKAPSLPFPKPPSSLAPAIPPTRLHAPFYHYPLLLDDEETAKSLLGWFEATESERSMPWRKDWVDPKKIKEDDVADVLAKRAYEVWVSEIMLQQTRVSTVIPYFNTWISKWPTVQDLAKADHDDVLSAWKGLGYYSRATRLHEGAKQIVSQSKSACPIPSTAEALQQIPGIGRYTAGAVSSIVFGVPEPVLDGNVVRVLSRQLGVYADGKDKKITDRFWEVADQLVKRVSGFPEVETSKVPGQWNQALMELGSTICIPRPKCEECPIQRTCRAYSEGVILNEQKLGHNNDKPKYDDNVLDIEDLCTLCEELYTEDIATATQPSDEGLDSATKSTDRTHQQSPPKKRRKVEPKKQSNTISNYFAVRTRRTAATAATTALPLLQEDEETIQHKSSPSPSPIPSTQRNKSSQNQIQTYAALFPKKVPKKKPAEQDAIICLLELASPGAITNKNDSKFFIEKRPDKGLLASLWQFPQCTLSSAEAESPVLRRAAATKFVAGLLSKSSISTTTCTEIGNENKKMAAGGEMQADYIADMGSLLHVFSHLRLTMHVLHFRISMRSHIKEEQPNSISGRREKGNDSGSVEEGEAQTQTQSQQRTKWTPACKMEDETLSTGMRRCWELFSFTE</sequence>
<dbReference type="InterPro" id="IPR029119">
    <property type="entry name" value="MutY_C"/>
</dbReference>
<keyword evidence="13" id="KW-0326">Glycosidase</keyword>
<feature type="compositionally biased region" description="Polar residues" evidence="14">
    <location>
        <begin position="649"/>
        <end position="660"/>
    </location>
</feature>
<feature type="region of interest" description="Disordered" evidence="14">
    <location>
        <begin position="381"/>
        <end position="426"/>
    </location>
</feature>
<keyword evidence="17" id="KW-1185">Reference proteome</keyword>
<feature type="region of interest" description="Disordered" evidence="14">
    <location>
        <begin position="624"/>
        <end position="665"/>
    </location>
</feature>
<feature type="compositionally biased region" description="Basic and acidic residues" evidence="14">
    <location>
        <begin position="624"/>
        <end position="639"/>
    </location>
</feature>
<dbReference type="GO" id="GO:0000701">
    <property type="term" value="F:purine-specific mismatch base pair DNA N-glycosylase activity"/>
    <property type="evidence" value="ECO:0007669"/>
    <property type="project" value="UniProtKB-EC"/>
</dbReference>
<keyword evidence="10" id="KW-0408">Iron</keyword>
<keyword evidence="6" id="KW-0004">4Fe-4S</keyword>
<evidence type="ECO:0000313" key="17">
    <source>
        <dbReference type="Proteomes" id="UP001152607"/>
    </source>
</evidence>
<keyword evidence="9" id="KW-0378">Hydrolase</keyword>
<dbReference type="PANTHER" id="PTHR42944">
    <property type="entry name" value="ADENINE DNA GLYCOSYLASE"/>
    <property type="match status" value="1"/>
</dbReference>
<comment type="similarity">
    <text evidence="3">Belongs to the Nth/MutY family.</text>
</comment>
<dbReference type="EMBL" id="CAOQHR010000004">
    <property type="protein sequence ID" value="CAI6334052.1"/>
    <property type="molecule type" value="Genomic_DNA"/>
</dbReference>
<dbReference type="InterPro" id="IPR003265">
    <property type="entry name" value="HhH-GPD_domain"/>
</dbReference>
<dbReference type="OrthoDB" id="10248838at2759"/>
<feature type="region of interest" description="Disordered" evidence="14">
    <location>
        <begin position="440"/>
        <end position="473"/>
    </location>
</feature>
<dbReference type="InterPro" id="IPR015797">
    <property type="entry name" value="NUDIX_hydrolase-like_dom_sf"/>
</dbReference>
<dbReference type="Gene3D" id="3.90.79.10">
    <property type="entry name" value="Nucleoside Triphosphate Pyrophosphohydrolase"/>
    <property type="match status" value="1"/>
</dbReference>
<feature type="domain" description="HhH-GPD" evidence="15">
    <location>
        <begin position="154"/>
        <end position="317"/>
    </location>
</feature>
<comment type="catalytic activity">
    <reaction evidence="1">
        <text>Hydrolyzes free adenine bases from 7,8-dihydro-8-oxoguanine:adenine mismatched double-stranded DNA, leaving an apurinic site.</text>
        <dbReference type="EC" id="3.2.2.31"/>
    </reaction>
</comment>
<dbReference type="GO" id="GO:0032357">
    <property type="term" value="F:oxidized purine DNA binding"/>
    <property type="evidence" value="ECO:0007669"/>
    <property type="project" value="TreeGrafter"/>
</dbReference>
<comment type="cofactor">
    <cofactor evidence="2">
        <name>[4Fe-4S] cluster</name>
        <dbReference type="ChEBI" id="CHEBI:49883"/>
    </cofactor>
</comment>
<keyword evidence="7" id="KW-0479">Metal-binding</keyword>
<dbReference type="GO" id="GO:0006285">
    <property type="term" value="P:base-excision repair, AP site formation"/>
    <property type="evidence" value="ECO:0007669"/>
    <property type="project" value="UniProtKB-ARBA"/>
</dbReference>
<comment type="caution">
    <text evidence="16">The sequence shown here is derived from an EMBL/GenBank/DDBJ whole genome shotgun (WGS) entry which is preliminary data.</text>
</comment>
<evidence type="ECO:0000256" key="10">
    <source>
        <dbReference type="ARBA" id="ARBA00023004"/>
    </source>
</evidence>
<dbReference type="Gene3D" id="1.10.340.30">
    <property type="entry name" value="Hypothetical protein, domain 2"/>
    <property type="match status" value="1"/>
</dbReference>
<evidence type="ECO:0000256" key="9">
    <source>
        <dbReference type="ARBA" id="ARBA00022801"/>
    </source>
</evidence>
<evidence type="ECO:0000256" key="12">
    <source>
        <dbReference type="ARBA" id="ARBA00023204"/>
    </source>
</evidence>
<dbReference type="AlphaFoldDB" id="A0A9W4UG30"/>
<dbReference type="Pfam" id="PF14815">
    <property type="entry name" value="NUDIX_4"/>
    <property type="match status" value="1"/>
</dbReference>
<dbReference type="EC" id="3.2.2.31" evidence="4"/>
<dbReference type="InterPro" id="IPR003651">
    <property type="entry name" value="Endonuclease3_FeS-loop_motif"/>
</dbReference>
<dbReference type="Proteomes" id="UP001152607">
    <property type="component" value="Unassembled WGS sequence"/>
</dbReference>
<dbReference type="GO" id="GO:0006298">
    <property type="term" value="P:mismatch repair"/>
    <property type="evidence" value="ECO:0007669"/>
    <property type="project" value="TreeGrafter"/>
</dbReference>
<dbReference type="GO" id="GO:0034039">
    <property type="term" value="F:8-oxo-7,8-dihydroguanine DNA N-glycosylase activity"/>
    <property type="evidence" value="ECO:0007669"/>
    <property type="project" value="TreeGrafter"/>
</dbReference>
<gene>
    <name evidence="16" type="ORF">PDIGIT_LOCUS7106</name>
</gene>
<feature type="region of interest" description="Disordered" evidence="14">
    <location>
        <begin position="50"/>
        <end position="75"/>
    </location>
</feature>
<evidence type="ECO:0000256" key="13">
    <source>
        <dbReference type="ARBA" id="ARBA00023295"/>
    </source>
</evidence>
<dbReference type="SMART" id="SM00478">
    <property type="entry name" value="ENDO3c"/>
    <property type="match status" value="1"/>
</dbReference>
<evidence type="ECO:0000256" key="6">
    <source>
        <dbReference type="ARBA" id="ARBA00022485"/>
    </source>
</evidence>
<dbReference type="Pfam" id="PF00730">
    <property type="entry name" value="HhH-GPD"/>
    <property type="match status" value="1"/>
</dbReference>
<keyword evidence="12" id="KW-0234">DNA repair</keyword>
<dbReference type="CDD" id="cd00056">
    <property type="entry name" value="ENDO3c"/>
    <property type="match status" value="1"/>
</dbReference>
<dbReference type="PANTHER" id="PTHR42944:SF1">
    <property type="entry name" value="ADENINE DNA GLYCOSYLASE"/>
    <property type="match status" value="1"/>
</dbReference>
<proteinExistence type="inferred from homology"/>
<dbReference type="FunFam" id="1.10.340.30:FF:000002">
    <property type="entry name" value="Adenine DNA glycosylase"/>
    <property type="match status" value="1"/>
</dbReference>
<protein>
    <recommendedName>
        <fullName evidence="5">Adenine DNA glycosylase</fullName>
        <ecNumber evidence="4">3.2.2.31</ecNumber>
    </recommendedName>
</protein>
<dbReference type="GO" id="GO:0046872">
    <property type="term" value="F:metal ion binding"/>
    <property type="evidence" value="ECO:0007669"/>
    <property type="project" value="UniProtKB-KW"/>
</dbReference>
<evidence type="ECO:0000256" key="4">
    <source>
        <dbReference type="ARBA" id="ARBA00012045"/>
    </source>
</evidence>
<evidence type="ECO:0000313" key="16">
    <source>
        <dbReference type="EMBL" id="CAI6334052.1"/>
    </source>
</evidence>
<accession>A0A9W4UG30</accession>
<evidence type="ECO:0000256" key="7">
    <source>
        <dbReference type="ARBA" id="ARBA00022723"/>
    </source>
</evidence>
<evidence type="ECO:0000256" key="2">
    <source>
        <dbReference type="ARBA" id="ARBA00001966"/>
    </source>
</evidence>
<dbReference type="CDD" id="cd03431">
    <property type="entry name" value="NUDIX_DNA_Glycosylase_C-MutY"/>
    <property type="match status" value="1"/>
</dbReference>
<dbReference type="GO" id="GO:0005634">
    <property type="term" value="C:nucleus"/>
    <property type="evidence" value="ECO:0007669"/>
    <property type="project" value="TreeGrafter"/>
</dbReference>
<reference evidence="16" key="1">
    <citation type="submission" date="2023-01" db="EMBL/GenBank/DDBJ databases">
        <authorList>
            <person name="Van Ghelder C."/>
            <person name="Rancurel C."/>
        </authorList>
    </citation>
    <scope>NUCLEOTIDE SEQUENCE</scope>
    <source>
        <strain evidence="16">CNCM I-4278</strain>
    </source>
</reference>
<dbReference type="InterPro" id="IPR011257">
    <property type="entry name" value="DNA_glycosylase"/>
</dbReference>
<organism evidence="16 17">
    <name type="scientific">Periconia digitata</name>
    <dbReference type="NCBI Taxonomy" id="1303443"/>
    <lineage>
        <taxon>Eukaryota</taxon>
        <taxon>Fungi</taxon>
        <taxon>Dikarya</taxon>
        <taxon>Ascomycota</taxon>
        <taxon>Pezizomycotina</taxon>
        <taxon>Dothideomycetes</taxon>
        <taxon>Pleosporomycetidae</taxon>
        <taxon>Pleosporales</taxon>
        <taxon>Massarineae</taxon>
        <taxon>Periconiaceae</taxon>
        <taxon>Periconia</taxon>
    </lineage>
</organism>
<evidence type="ECO:0000256" key="11">
    <source>
        <dbReference type="ARBA" id="ARBA00023014"/>
    </source>
</evidence>
<dbReference type="GO" id="GO:0035485">
    <property type="term" value="F:adenine/guanine mispair binding"/>
    <property type="evidence" value="ECO:0007669"/>
    <property type="project" value="TreeGrafter"/>
</dbReference>
<dbReference type="GO" id="GO:0051539">
    <property type="term" value="F:4 iron, 4 sulfur cluster binding"/>
    <property type="evidence" value="ECO:0007669"/>
    <property type="project" value="UniProtKB-KW"/>
</dbReference>
<keyword evidence="8" id="KW-0227">DNA damage</keyword>
<dbReference type="SUPFAM" id="SSF55811">
    <property type="entry name" value="Nudix"/>
    <property type="match status" value="1"/>
</dbReference>
<evidence type="ECO:0000256" key="1">
    <source>
        <dbReference type="ARBA" id="ARBA00000843"/>
    </source>
</evidence>
<evidence type="ECO:0000256" key="3">
    <source>
        <dbReference type="ARBA" id="ARBA00008343"/>
    </source>
</evidence>
<dbReference type="Gene3D" id="1.10.1670.10">
    <property type="entry name" value="Helix-hairpin-Helix base-excision DNA repair enzymes (C-terminal)"/>
    <property type="match status" value="1"/>
</dbReference>
<evidence type="ECO:0000256" key="14">
    <source>
        <dbReference type="SAM" id="MobiDB-lite"/>
    </source>
</evidence>
<keyword evidence="11" id="KW-0411">Iron-sulfur</keyword>
<dbReference type="SMART" id="SM00525">
    <property type="entry name" value="FES"/>
    <property type="match status" value="1"/>
</dbReference>
<dbReference type="SUPFAM" id="SSF48150">
    <property type="entry name" value="DNA-glycosylase"/>
    <property type="match status" value="1"/>
</dbReference>
<dbReference type="InterPro" id="IPR023170">
    <property type="entry name" value="HhH_base_excis_C"/>
</dbReference>
<evidence type="ECO:0000256" key="8">
    <source>
        <dbReference type="ARBA" id="ARBA00022763"/>
    </source>
</evidence>
<evidence type="ECO:0000259" key="15">
    <source>
        <dbReference type="SMART" id="SM00478"/>
    </source>
</evidence>
<name>A0A9W4UG30_9PLEO</name>
<dbReference type="InterPro" id="IPR044298">
    <property type="entry name" value="MIG/MutY"/>
</dbReference>
<evidence type="ECO:0000256" key="5">
    <source>
        <dbReference type="ARBA" id="ARBA00022023"/>
    </source>
</evidence>